<dbReference type="SUPFAM" id="SSF52540">
    <property type="entry name" value="P-loop containing nucleoside triphosphate hydrolases"/>
    <property type="match status" value="1"/>
</dbReference>
<dbReference type="KEGG" id="pda:103722874"/>
<dbReference type="PRINTS" id="PR00094">
    <property type="entry name" value="ADENYLTKNASE"/>
</dbReference>
<organism evidence="7 8">
    <name type="scientific">Phoenix dactylifera</name>
    <name type="common">Date palm</name>
    <dbReference type="NCBI Taxonomy" id="42345"/>
    <lineage>
        <taxon>Eukaryota</taxon>
        <taxon>Viridiplantae</taxon>
        <taxon>Streptophyta</taxon>
        <taxon>Embryophyta</taxon>
        <taxon>Tracheophyta</taxon>
        <taxon>Spermatophyta</taxon>
        <taxon>Magnoliopsida</taxon>
        <taxon>Liliopsida</taxon>
        <taxon>Arecaceae</taxon>
        <taxon>Coryphoideae</taxon>
        <taxon>Phoeniceae</taxon>
        <taxon>Phoenix</taxon>
    </lineage>
</organism>
<dbReference type="PROSITE" id="PS00113">
    <property type="entry name" value="ADENYLATE_KINASE"/>
    <property type="match status" value="1"/>
</dbReference>
<protein>
    <recommendedName>
        <fullName evidence="2">adenylate kinase</fullName>
        <ecNumber evidence="2">2.7.4.3</ecNumber>
    </recommendedName>
</protein>
<dbReference type="GeneID" id="103722874"/>
<evidence type="ECO:0000256" key="2">
    <source>
        <dbReference type="ARBA" id="ARBA00012955"/>
    </source>
</evidence>
<evidence type="ECO:0000256" key="6">
    <source>
        <dbReference type="RuleBase" id="RU003330"/>
    </source>
</evidence>
<dbReference type="RefSeq" id="XP_008811800.1">
    <property type="nucleotide sequence ID" value="XM_008813578.3"/>
</dbReference>
<dbReference type="PANTHER" id="PTHR23359">
    <property type="entry name" value="NUCLEOTIDE KINASE"/>
    <property type="match status" value="1"/>
</dbReference>
<keyword evidence="7" id="KW-1185">Reference proteome</keyword>
<sequence length="300" mass="33228">MAAGICRARSAARSLAGRIAGSLLSCRSFGAAAVAVEELEYGSEWEEECGRGRLEAAEVAKDAWGEREGRGVQWVFMGSPGAQKHVYATRIAELLEVPYISMGTLVRQELNPGSALYKKIANAVNEGKLVPEDIIFGLLSKRLEEGYHRGEVGFILDGIPRTRIQAEILDEITDIDLVVNFKCVEDCLVKKHFGSEICSHCGKSFDAGNSESTSFNPCLSTHTWHAFPDNSPIIDVEDARMEKFRIYTEQSKLLEEYYRKKNKLLDFQVSGGPRETWQGLLATLHLQHIDAASSSQELTV</sequence>
<dbReference type="Gene3D" id="3.40.50.300">
    <property type="entry name" value="P-loop containing nucleotide triphosphate hydrolases"/>
    <property type="match status" value="1"/>
</dbReference>
<reference evidence="7" key="1">
    <citation type="journal article" date="2019" name="Nat. Commun.">
        <title>Genome-wide association mapping of date palm fruit traits.</title>
        <authorList>
            <person name="Hazzouri K.M."/>
            <person name="Gros-Balthazard M."/>
            <person name="Flowers J.M."/>
            <person name="Copetti D."/>
            <person name="Lemansour A."/>
            <person name="Lebrun M."/>
            <person name="Masmoudi K."/>
            <person name="Ferrand S."/>
            <person name="Dhar M.I."/>
            <person name="Fresquez Z.A."/>
            <person name="Rosas U."/>
            <person name="Zhang J."/>
            <person name="Talag J."/>
            <person name="Lee S."/>
            <person name="Kudrna D."/>
            <person name="Powell R.F."/>
            <person name="Leitch I.J."/>
            <person name="Krueger R.R."/>
            <person name="Wing R.A."/>
            <person name="Amiri K.M.A."/>
            <person name="Purugganan M.D."/>
        </authorList>
    </citation>
    <scope>NUCLEOTIDE SEQUENCE [LARGE SCALE GENOMIC DNA]</scope>
    <source>
        <strain evidence="7">cv. Khalas</strain>
    </source>
</reference>
<dbReference type="GO" id="GO:0005524">
    <property type="term" value="F:ATP binding"/>
    <property type="evidence" value="ECO:0007669"/>
    <property type="project" value="InterPro"/>
</dbReference>
<keyword evidence="5 6" id="KW-0418">Kinase</keyword>
<dbReference type="InterPro" id="IPR027417">
    <property type="entry name" value="P-loop_NTPase"/>
</dbReference>
<keyword evidence="3 6" id="KW-0808">Transferase</keyword>
<proteinExistence type="inferred from homology"/>
<gene>
    <name evidence="8" type="primary">LOC103722874</name>
</gene>
<dbReference type="AlphaFoldDB" id="A0A8B7D2E0"/>
<evidence type="ECO:0000313" key="7">
    <source>
        <dbReference type="Proteomes" id="UP000228380"/>
    </source>
</evidence>
<dbReference type="InterPro" id="IPR033690">
    <property type="entry name" value="Adenylat_kinase_CS"/>
</dbReference>
<comment type="similarity">
    <text evidence="1 6">Belongs to the adenylate kinase family.</text>
</comment>
<evidence type="ECO:0000313" key="8">
    <source>
        <dbReference type="RefSeq" id="XP_008811800.1"/>
    </source>
</evidence>
<dbReference type="GO" id="GO:0004017">
    <property type="term" value="F:AMP kinase activity"/>
    <property type="evidence" value="ECO:0007669"/>
    <property type="project" value="UniProtKB-EC"/>
</dbReference>
<dbReference type="Pfam" id="PF00406">
    <property type="entry name" value="ADK"/>
    <property type="match status" value="1"/>
</dbReference>
<name>A0A8B7D2E0_PHODC</name>
<dbReference type="CDD" id="cd01428">
    <property type="entry name" value="ADK"/>
    <property type="match status" value="1"/>
</dbReference>
<reference evidence="8" key="2">
    <citation type="submission" date="2025-08" db="UniProtKB">
        <authorList>
            <consortium name="RefSeq"/>
        </authorList>
    </citation>
    <scope>IDENTIFICATION</scope>
    <source>
        <tissue evidence="8">Young leaves</tissue>
    </source>
</reference>
<dbReference type="HAMAP" id="MF_00235">
    <property type="entry name" value="Adenylate_kinase_Adk"/>
    <property type="match status" value="1"/>
</dbReference>
<accession>A0A8B7D2E0</accession>
<dbReference type="Proteomes" id="UP000228380">
    <property type="component" value="Chromosome 9"/>
</dbReference>
<dbReference type="OrthoDB" id="439792at2759"/>
<dbReference type="InterPro" id="IPR000850">
    <property type="entry name" value="Adenylat/UMP-CMP_kin"/>
</dbReference>
<evidence type="ECO:0000256" key="4">
    <source>
        <dbReference type="ARBA" id="ARBA00022741"/>
    </source>
</evidence>
<evidence type="ECO:0000256" key="5">
    <source>
        <dbReference type="ARBA" id="ARBA00022777"/>
    </source>
</evidence>
<evidence type="ECO:0000256" key="3">
    <source>
        <dbReference type="ARBA" id="ARBA00022679"/>
    </source>
</evidence>
<evidence type="ECO:0000256" key="1">
    <source>
        <dbReference type="ARBA" id="ARBA00007220"/>
    </source>
</evidence>
<keyword evidence="4" id="KW-0547">Nucleotide-binding</keyword>
<dbReference type="EC" id="2.7.4.3" evidence="2"/>